<name>A0ABU4JUK2_9CLOT</name>
<dbReference type="Gene3D" id="3.40.50.1980">
    <property type="entry name" value="Nitrogenase molybdenum iron protein domain"/>
    <property type="match status" value="2"/>
</dbReference>
<evidence type="ECO:0000256" key="2">
    <source>
        <dbReference type="ARBA" id="ARBA00022448"/>
    </source>
</evidence>
<evidence type="ECO:0000256" key="5">
    <source>
        <dbReference type="SAM" id="SignalP"/>
    </source>
</evidence>
<gene>
    <name evidence="6" type="ORF">P8V03_11740</name>
</gene>
<feature type="signal peptide" evidence="5">
    <location>
        <begin position="1"/>
        <end position="20"/>
    </location>
</feature>
<protein>
    <submittedName>
        <fullName evidence="6">Metal ABC transporter substrate-binding protein</fullName>
    </submittedName>
</protein>
<dbReference type="EMBL" id="JARUJP010000013">
    <property type="protein sequence ID" value="MDW8801817.1"/>
    <property type="molecule type" value="Genomic_DNA"/>
</dbReference>
<dbReference type="CDD" id="cd01017">
    <property type="entry name" value="AdcA"/>
    <property type="match status" value="1"/>
</dbReference>
<dbReference type="Proteomes" id="UP001281656">
    <property type="component" value="Unassembled WGS sequence"/>
</dbReference>
<evidence type="ECO:0000313" key="6">
    <source>
        <dbReference type="EMBL" id="MDW8801817.1"/>
    </source>
</evidence>
<dbReference type="InterPro" id="IPR050492">
    <property type="entry name" value="Bact_metal-bind_prot9"/>
</dbReference>
<dbReference type="PANTHER" id="PTHR42953:SF3">
    <property type="entry name" value="HIGH-AFFINITY ZINC UPTAKE SYSTEM PROTEIN ZNUA"/>
    <property type="match status" value="1"/>
</dbReference>
<comment type="similarity">
    <text evidence="1 4">Belongs to the bacterial solute-binding protein 9 family.</text>
</comment>
<dbReference type="RefSeq" id="WP_261671307.1">
    <property type="nucleotide sequence ID" value="NZ_JARUJP010000013.1"/>
</dbReference>
<proteinExistence type="inferred from homology"/>
<dbReference type="InterPro" id="IPR006128">
    <property type="entry name" value="Lipoprotein_PsaA-like"/>
</dbReference>
<dbReference type="InterPro" id="IPR006127">
    <property type="entry name" value="ZnuA-like"/>
</dbReference>
<organism evidence="6 7">
    <name type="scientific">Clostridium tanneri</name>
    <dbReference type="NCBI Taxonomy" id="3037988"/>
    <lineage>
        <taxon>Bacteria</taxon>
        <taxon>Bacillati</taxon>
        <taxon>Bacillota</taxon>
        <taxon>Clostridia</taxon>
        <taxon>Eubacteriales</taxon>
        <taxon>Clostridiaceae</taxon>
        <taxon>Clostridium</taxon>
    </lineage>
</organism>
<dbReference type="Pfam" id="PF01297">
    <property type="entry name" value="ZnuA"/>
    <property type="match status" value="1"/>
</dbReference>
<evidence type="ECO:0000256" key="1">
    <source>
        <dbReference type="ARBA" id="ARBA00011028"/>
    </source>
</evidence>
<reference evidence="6 7" key="1">
    <citation type="submission" date="2023-04" db="EMBL/GenBank/DDBJ databases">
        <title>Clostridium tannerae sp. nov., isolated from the fecal material of an alpaca.</title>
        <authorList>
            <person name="Miller S."/>
            <person name="Hendry M."/>
            <person name="King J."/>
            <person name="Sankaranarayanan K."/>
            <person name="Lawson P.A."/>
        </authorList>
    </citation>
    <scope>NUCLEOTIDE SEQUENCE [LARGE SCALE GENOMIC DNA]</scope>
    <source>
        <strain evidence="6 7">A1-XYC3</strain>
    </source>
</reference>
<dbReference type="PANTHER" id="PTHR42953">
    <property type="entry name" value="HIGH-AFFINITY ZINC UPTAKE SYSTEM PROTEIN ZNUA-RELATED"/>
    <property type="match status" value="1"/>
</dbReference>
<keyword evidence="7" id="KW-1185">Reference proteome</keyword>
<dbReference type="PRINTS" id="PR00691">
    <property type="entry name" value="ADHESINB"/>
</dbReference>
<dbReference type="PROSITE" id="PS51257">
    <property type="entry name" value="PROKAR_LIPOPROTEIN"/>
    <property type="match status" value="1"/>
</dbReference>
<dbReference type="InterPro" id="IPR006129">
    <property type="entry name" value="AdhesinB"/>
</dbReference>
<comment type="caution">
    <text evidence="6">The sequence shown here is derived from an EMBL/GenBank/DDBJ whole genome shotgun (WGS) entry which is preliminary data.</text>
</comment>
<sequence length="316" mass="35125">MLKKITLSLISMLLLVTVGACGNKNVGTSTSSNSDFEANDGKVKVVVSFNALAQFTKAIGKDKVDVQTIIPKGTEAHDFEPKPKDLTSLSKAKIFVYNGLGMESWVDKTIKAADNKELVLVEASRGVNPIKNVDQESSDSHEGEVQHGQYDPHVWISLSGAKIEAKNIKDALVKVDPGNKDFYESNYNEFAAKLDTMLNEYNGKFSEVKNKNFVTGHSAFAYFCRDFNLQQNSVENVFAEGEPTPKKMQELIDYCKENGVKVVFMEDMVSPKVSETLAKEVGAKVEKIYTTENEEDGKDYIQSMKENLDKVYNSLK</sequence>
<accession>A0ABU4JUK2</accession>
<keyword evidence="3 5" id="KW-0732">Signal</keyword>
<dbReference type="SUPFAM" id="SSF53807">
    <property type="entry name" value="Helical backbone' metal receptor"/>
    <property type="match status" value="1"/>
</dbReference>
<evidence type="ECO:0000313" key="7">
    <source>
        <dbReference type="Proteomes" id="UP001281656"/>
    </source>
</evidence>
<dbReference type="PRINTS" id="PR00690">
    <property type="entry name" value="ADHESNFAMILY"/>
</dbReference>
<evidence type="ECO:0000256" key="4">
    <source>
        <dbReference type="RuleBase" id="RU003512"/>
    </source>
</evidence>
<evidence type="ECO:0000256" key="3">
    <source>
        <dbReference type="ARBA" id="ARBA00022729"/>
    </source>
</evidence>
<feature type="chain" id="PRO_5045332309" evidence="5">
    <location>
        <begin position="21"/>
        <end position="316"/>
    </location>
</feature>
<keyword evidence="2 4" id="KW-0813">Transport</keyword>